<dbReference type="AlphaFoldDB" id="A0A810QC91"/>
<dbReference type="InterPro" id="IPR035905">
    <property type="entry name" value="Barstar-like_sf"/>
</dbReference>
<proteinExistence type="inferred from homology"/>
<dbReference type="Pfam" id="PF01337">
    <property type="entry name" value="Barstar"/>
    <property type="match status" value="1"/>
</dbReference>
<organism evidence="3 4">
    <name type="scientific">Vescimonas coprocola</name>
    <dbReference type="NCBI Taxonomy" id="2714355"/>
    <lineage>
        <taxon>Bacteria</taxon>
        <taxon>Bacillati</taxon>
        <taxon>Bacillota</taxon>
        <taxon>Clostridia</taxon>
        <taxon>Eubacteriales</taxon>
        <taxon>Oscillospiraceae</taxon>
        <taxon>Vescimonas</taxon>
    </lineage>
</organism>
<keyword evidence="4" id="KW-1185">Reference proteome</keyword>
<name>A0A810QC91_9FIRM</name>
<dbReference type="KEGG" id="vcop:MM50RIKEN_19160"/>
<evidence type="ECO:0000313" key="4">
    <source>
        <dbReference type="Proteomes" id="UP000681035"/>
    </source>
</evidence>
<dbReference type="Gene3D" id="3.30.370.10">
    <property type="entry name" value="Barstar-like"/>
    <property type="match status" value="1"/>
</dbReference>
<comment type="similarity">
    <text evidence="1">Belongs to the barstar family.</text>
</comment>
<protein>
    <recommendedName>
        <fullName evidence="2">Barstar (barnase inhibitor) domain-containing protein</fullName>
    </recommendedName>
</protein>
<evidence type="ECO:0000259" key="2">
    <source>
        <dbReference type="Pfam" id="PF01337"/>
    </source>
</evidence>
<reference evidence="3" key="1">
    <citation type="submission" date="2020-09" db="EMBL/GenBank/DDBJ databases">
        <title>New species isolated from human feces.</title>
        <authorList>
            <person name="Kitahara M."/>
            <person name="Shigeno Y."/>
            <person name="Shime M."/>
            <person name="Matsumoto Y."/>
            <person name="Nakamura S."/>
            <person name="Motooka D."/>
            <person name="Fukuoka S."/>
            <person name="Nishikawa H."/>
            <person name="Benno Y."/>
        </authorList>
    </citation>
    <scope>NUCLEOTIDE SEQUENCE</scope>
    <source>
        <strain evidence="3">MM50</strain>
    </source>
</reference>
<dbReference type="EMBL" id="AP023418">
    <property type="protein sequence ID" value="BCK82153.1"/>
    <property type="molecule type" value="Genomic_DNA"/>
</dbReference>
<gene>
    <name evidence="3" type="ORF">MM50RIKEN_19160</name>
</gene>
<dbReference type="Proteomes" id="UP000681035">
    <property type="component" value="Chromosome"/>
</dbReference>
<evidence type="ECO:0000256" key="1">
    <source>
        <dbReference type="ARBA" id="ARBA00006845"/>
    </source>
</evidence>
<evidence type="ECO:0000313" key="3">
    <source>
        <dbReference type="EMBL" id="BCK82153.1"/>
    </source>
</evidence>
<dbReference type="RefSeq" id="WP_021858782.1">
    <property type="nucleotide sequence ID" value="NZ_AP023418.1"/>
</dbReference>
<accession>A0A810QC91</accession>
<sequence length="102" mass="12004">MNRNAYTPITADPVLLRLNSCRDWGTLHQRIRKAFGFPDYYGENWDAMWDCLTDVFLQPVQRHIVVEGFDAMPQGLRAYAAPMQEIFSDLQEKYPWVSVTYR</sequence>
<dbReference type="InterPro" id="IPR000468">
    <property type="entry name" value="Barstar"/>
</dbReference>
<dbReference type="SUPFAM" id="SSF52038">
    <property type="entry name" value="Barstar-related"/>
    <property type="match status" value="1"/>
</dbReference>
<feature type="domain" description="Barstar (barnase inhibitor)" evidence="2">
    <location>
        <begin position="14"/>
        <end position="94"/>
    </location>
</feature>